<dbReference type="InterPro" id="IPR036028">
    <property type="entry name" value="SH3-like_dom_sf"/>
</dbReference>
<evidence type="ECO:0000256" key="6">
    <source>
        <dbReference type="ARBA" id="ARBA00023136"/>
    </source>
</evidence>
<evidence type="ECO:0000256" key="7">
    <source>
        <dbReference type="PROSITE-ProRule" id="PRU00192"/>
    </source>
</evidence>
<evidence type="ECO:0000259" key="11">
    <source>
        <dbReference type="PROSITE" id="PS50010"/>
    </source>
</evidence>
<dbReference type="InterPro" id="IPR000219">
    <property type="entry name" value="DH_dom"/>
</dbReference>
<keyword evidence="9" id="KW-0812">Transmembrane</keyword>
<dbReference type="SUPFAM" id="SSF48065">
    <property type="entry name" value="DBL homology domain (DH-domain)"/>
    <property type="match status" value="1"/>
</dbReference>
<dbReference type="AlphaFoldDB" id="A0A915NIW1"/>
<dbReference type="InterPro" id="IPR032409">
    <property type="entry name" value="GEF6/7_CC"/>
</dbReference>
<evidence type="ECO:0000256" key="8">
    <source>
        <dbReference type="SAM" id="Coils"/>
    </source>
</evidence>
<dbReference type="GO" id="GO:0016192">
    <property type="term" value="P:vesicle-mediated transport"/>
    <property type="evidence" value="ECO:0007669"/>
    <property type="project" value="UniProtKB-ARBA"/>
</dbReference>
<feature type="coiled-coil region" evidence="8">
    <location>
        <begin position="70"/>
        <end position="97"/>
    </location>
</feature>
<name>A0A915NIW1_9BILA</name>
<feature type="transmembrane region" description="Helical" evidence="9">
    <location>
        <begin position="698"/>
        <end position="722"/>
    </location>
</feature>
<dbReference type="WBParaSite" id="scf7180000419089.g3360">
    <property type="protein sequence ID" value="scf7180000419089.g3360"/>
    <property type="gene ID" value="scf7180000419089.g3360"/>
</dbReference>
<dbReference type="CDD" id="cd21674">
    <property type="entry name" value="SMP_PDZD8"/>
    <property type="match status" value="1"/>
</dbReference>
<dbReference type="InterPro" id="IPR058801">
    <property type="entry name" value="PDZD8_N"/>
</dbReference>
<evidence type="ECO:0000256" key="1">
    <source>
        <dbReference type="ARBA" id="ARBA00004370"/>
    </source>
</evidence>
<dbReference type="GO" id="GO:0006869">
    <property type="term" value="P:lipid transport"/>
    <property type="evidence" value="ECO:0007669"/>
    <property type="project" value="UniProtKB-KW"/>
</dbReference>
<keyword evidence="9" id="KW-1133">Transmembrane helix</keyword>
<proteinExistence type="predicted"/>
<dbReference type="PROSITE" id="PS51847">
    <property type="entry name" value="SMP"/>
    <property type="match status" value="1"/>
</dbReference>
<evidence type="ECO:0000313" key="14">
    <source>
        <dbReference type="WBParaSite" id="scf7180000419089.g3360"/>
    </source>
</evidence>
<feature type="domain" description="DH" evidence="11">
    <location>
        <begin position="101"/>
        <end position="279"/>
    </location>
</feature>
<keyword evidence="8" id="KW-0175">Coiled coil</keyword>
<evidence type="ECO:0000256" key="5">
    <source>
        <dbReference type="ARBA" id="ARBA00023121"/>
    </source>
</evidence>
<dbReference type="InterPro" id="IPR031468">
    <property type="entry name" value="SMP_LBD"/>
</dbReference>
<dbReference type="Pfam" id="PF00621">
    <property type="entry name" value="RhoGEF"/>
    <property type="match status" value="1"/>
</dbReference>
<dbReference type="Gene3D" id="1.20.900.10">
    <property type="entry name" value="Dbl homology (DH) domain"/>
    <property type="match status" value="1"/>
</dbReference>
<evidence type="ECO:0000259" key="12">
    <source>
        <dbReference type="PROSITE" id="PS51847"/>
    </source>
</evidence>
<dbReference type="GO" id="GO:0016020">
    <property type="term" value="C:membrane"/>
    <property type="evidence" value="ECO:0007669"/>
    <property type="project" value="UniProtKB-SubCell"/>
</dbReference>
<dbReference type="PRINTS" id="PR00452">
    <property type="entry name" value="SH3DOMAIN"/>
</dbReference>
<evidence type="ECO:0000256" key="3">
    <source>
        <dbReference type="ARBA" id="ARBA00022448"/>
    </source>
</evidence>
<dbReference type="Proteomes" id="UP000887560">
    <property type="component" value="Unplaced"/>
</dbReference>
<keyword evidence="4" id="KW-0445">Lipid transport</keyword>
<feature type="domain" description="SMP-LTD" evidence="12">
    <location>
        <begin position="773"/>
        <end position="924"/>
    </location>
</feature>
<accession>A0A915NIW1</accession>
<keyword evidence="2 7" id="KW-0728">SH3 domain</keyword>
<dbReference type="Gene3D" id="2.30.30.40">
    <property type="entry name" value="SH3 Domains"/>
    <property type="match status" value="1"/>
</dbReference>
<keyword evidence="3" id="KW-0813">Transport</keyword>
<comment type="subcellular location">
    <subcellularLocation>
        <location evidence="1">Membrane</location>
    </subcellularLocation>
</comment>
<dbReference type="SMART" id="SM00326">
    <property type="entry name" value="SH3"/>
    <property type="match status" value="1"/>
</dbReference>
<keyword evidence="5" id="KW-0446">Lipid-binding</keyword>
<evidence type="ECO:0000259" key="10">
    <source>
        <dbReference type="PROSITE" id="PS50002"/>
    </source>
</evidence>
<dbReference type="PANTHER" id="PTHR21519:SF1">
    <property type="entry name" value="PDZ DOMAIN-CONTAINING PROTEIN 8"/>
    <property type="match status" value="1"/>
</dbReference>
<reference evidence="14" key="1">
    <citation type="submission" date="2022-11" db="UniProtKB">
        <authorList>
            <consortium name="WormBaseParasite"/>
        </authorList>
    </citation>
    <scope>IDENTIFICATION</scope>
</reference>
<dbReference type="GO" id="GO:0005085">
    <property type="term" value="F:guanyl-nucleotide exchange factor activity"/>
    <property type="evidence" value="ECO:0007669"/>
    <property type="project" value="InterPro"/>
</dbReference>
<dbReference type="Gene3D" id="1.20.5.390">
    <property type="entry name" value="L1 transposable element, trimerization domain"/>
    <property type="match status" value="1"/>
</dbReference>
<organism evidence="13 14">
    <name type="scientific">Meloidogyne floridensis</name>
    <dbReference type="NCBI Taxonomy" id="298350"/>
    <lineage>
        <taxon>Eukaryota</taxon>
        <taxon>Metazoa</taxon>
        <taxon>Ecdysozoa</taxon>
        <taxon>Nematoda</taxon>
        <taxon>Chromadorea</taxon>
        <taxon>Rhabditida</taxon>
        <taxon>Tylenchina</taxon>
        <taxon>Tylenchomorpha</taxon>
        <taxon>Tylenchoidea</taxon>
        <taxon>Meloidogynidae</taxon>
        <taxon>Meloidogyninae</taxon>
        <taxon>Meloidogyne</taxon>
    </lineage>
</organism>
<keyword evidence="13" id="KW-1185">Reference proteome</keyword>
<evidence type="ECO:0000256" key="4">
    <source>
        <dbReference type="ARBA" id="ARBA00023055"/>
    </source>
</evidence>
<evidence type="ECO:0000256" key="9">
    <source>
        <dbReference type="SAM" id="Phobius"/>
    </source>
</evidence>
<dbReference type="InterPro" id="IPR039275">
    <property type="entry name" value="PDZD8"/>
</dbReference>
<dbReference type="InterPro" id="IPR001452">
    <property type="entry name" value="SH3_domain"/>
</dbReference>
<evidence type="ECO:0000256" key="2">
    <source>
        <dbReference type="ARBA" id="ARBA00022443"/>
    </source>
</evidence>
<evidence type="ECO:0000313" key="13">
    <source>
        <dbReference type="Proteomes" id="UP000887560"/>
    </source>
</evidence>
<feature type="domain" description="SH3" evidence="10">
    <location>
        <begin position="10"/>
        <end position="69"/>
    </location>
</feature>
<protein>
    <submittedName>
        <fullName evidence="14">SH3 domain-containing protein</fullName>
    </submittedName>
</protein>
<dbReference type="InterPro" id="IPR035899">
    <property type="entry name" value="DBL_dom_sf"/>
</dbReference>
<dbReference type="PROSITE" id="PS50010">
    <property type="entry name" value="DH_2"/>
    <property type="match status" value="1"/>
</dbReference>
<dbReference type="Pfam" id="PF00018">
    <property type="entry name" value="SH3_1"/>
    <property type="match status" value="1"/>
</dbReference>
<dbReference type="GO" id="GO:0008289">
    <property type="term" value="F:lipid binding"/>
    <property type="evidence" value="ECO:0007669"/>
    <property type="project" value="UniProtKB-KW"/>
</dbReference>
<keyword evidence="6 9" id="KW-0472">Membrane</keyword>
<dbReference type="GO" id="GO:0005739">
    <property type="term" value="C:mitochondrion"/>
    <property type="evidence" value="ECO:0007669"/>
    <property type="project" value="GOC"/>
</dbReference>
<dbReference type="Pfam" id="PF16523">
    <property type="entry name" value="betaPIX_CC"/>
    <property type="match status" value="1"/>
</dbReference>
<dbReference type="GO" id="GO:0044233">
    <property type="term" value="C:mitochondria-associated endoplasmic reticulum membrane contact site"/>
    <property type="evidence" value="ECO:0007669"/>
    <property type="project" value="InterPro"/>
</dbReference>
<dbReference type="FunFam" id="2.30.30.40:FF:000072">
    <property type="entry name" value="Unconventional Myosin IB"/>
    <property type="match status" value="1"/>
</dbReference>
<dbReference type="GO" id="GO:1990456">
    <property type="term" value="P:mitochondrion-endoplasmic reticulum membrane tethering"/>
    <property type="evidence" value="ECO:0007669"/>
    <property type="project" value="InterPro"/>
</dbReference>
<dbReference type="PANTHER" id="PTHR21519">
    <property type="entry name" value="PDZ DOMAIN-CONTAINING PROTEIN 8"/>
    <property type="match status" value="1"/>
</dbReference>
<dbReference type="SUPFAM" id="SSF50044">
    <property type="entry name" value="SH3-domain"/>
    <property type="match status" value="1"/>
</dbReference>
<dbReference type="GO" id="GO:0051560">
    <property type="term" value="P:mitochondrial calcium ion homeostasis"/>
    <property type="evidence" value="ECO:0007669"/>
    <property type="project" value="InterPro"/>
</dbReference>
<dbReference type="Pfam" id="PF26547">
    <property type="entry name" value="PDZD8_N"/>
    <property type="match status" value="1"/>
</dbReference>
<sequence>MNNTNTNNLLSPIQVVAKYKFEGRNNDELSFSKNDIITVIQQLDGGWWEGSLDGRVGWFPTDFVNLIKNCDDQQNAKKSAKTTKNRLEIDLSKLEISKASFRVQLVQEFLIKENSKLEIIGRTLDTIKFLMKEVKEFSSDDLFNFSILKLTEFINFKKNFFKRFEEELRKPITNQYIGDLLLNVAPGLSSILRCYCEKYCDLLEKINTQSVKVSKLLENGKMDLKSLILGLSLVFRHVQKYSSTLQEIERNTLENHPDRGNLQRAALFYSDLLEDCEMLRKQREAQLDFLQTKFFEEKFGGKNNYESSKLGKLLYIGKVSLSLEGSTNNKNNLEEKERINSSVELDRTIVIFSNNILLLDMQTTTGQYSLCYNFPIIDLNITQLTDVRNTLQLFKKGENLFTLQCFSSKDFVNLLNSLRSINIKITTITNSTNSKNAHQTPRPRNNNNFSLFEENGRKIEEGNKYNYNNDNQQQQNLIYSNNNLKINHQLEMIYPDGIDDVDNNVNNDENFNNNKRYTSGLSTSENLSNNGGCFSGSSICGNRESRPFSGLSLRPLPPRRNEWFSNNNNSSQQIKLRKGLEGYCLSSNCLATSSINNHQHKQQQQCCPHYYRQKQRNSAESQHNYNSCGGGPIRRAASYPDKNEMATTTTLTRPQLIVAENEKIFVEEMEGDQIVLKERSLVDTVYTLKDNLTALTKMIFLFICGFFFGIIFILFLFGIYFFNIFGRTTATDLNNNKNCSIQAADKARIPPEIKAFLNSSKDGIGGSEWESCSSFSLLLHFLFQEIRDTRQFRRWLYKKLQLELNDATARSSTAGRIIQDIQIRDLEIGTHPPMIKDIKVSEFKLNDSDPDMFDELVLMLNLDYKGGFQMSVDALMAFGKFAQLSVKLLELKGKARLTITRQPFAHWSICFVENPQMNLKIDSQ</sequence>
<dbReference type="PROSITE" id="PS50002">
    <property type="entry name" value="SH3"/>
    <property type="match status" value="1"/>
</dbReference>